<keyword evidence="2" id="KW-0812">Transmembrane</keyword>
<feature type="transmembrane region" description="Helical" evidence="2">
    <location>
        <begin position="115"/>
        <end position="136"/>
    </location>
</feature>
<evidence type="ECO:0000313" key="4">
    <source>
        <dbReference type="EMBL" id="MCX3264883.1"/>
    </source>
</evidence>
<dbReference type="Pfam" id="PF02397">
    <property type="entry name" value="Bac_transf"/>
    <property type="match status" value="1"/>
</dbReference>
<keyword evidence="2" id="KW-0472">Membrane</keyword>
<evidence type="ECO:0000259" key="3">
    <source>
        <dbReference type="Pfam" id="PF02397"/>
    </source>
</evidence>
<dbReference type="EMBL" id="JAPJUH010000002">
    <property type="protein sequence ID" value="MCX3264883.1"/>
    <property type="molecule type" value="Genomic_DNA"/>
</dbReference>
<dbReference type="InterPro" id="IPR011006">
    <property type="entry name" value="CheY-like_superfamily"/>
</dbReference>
<keyword evidence="4" id="KW-0808">Transferase</keyword>
<dbReference type="Proteomes" id="UP001142592">
    <property type="component" value="Unassembled WGS sequence"/>
</dbReference>
<gene>
    <name evidence="4" type="ORF">OQZ29_09015</name>
</gene>
<evidence type="ECO:0000313" key="5">
    <source>
        <dbReference type="Proteomes" id="UP001142592"/>
    </source>
</evidence>
<sequence length="355" mass="40531">MKLVQEWAAKRLPIAAIISNGEILSNNGLALLETLKKNQLAEVPFFLVVRHFNANLRILALGSGVADVFRLPIDTERLEKRLVFLVQNWVLLKKGFSVQAKTVYRVGAAKRAFDILFAGVALILLLPLFIIIAFLIQLESAGPVFYYSLRSGTGFRIFKFYKFRSMYVNADQRIHELKHLNQYDSEREIKDTQTGHSELCSSCKQIGKCQYPMYADGAQWCEKNYDYIIAQKSGSAFFKIANDPRVTKIGNFIRNTSIDELPQLWNVLKGDMSIVGNRPLPIYEAERLTTDRYVLRFAAPAGITGLWQVEKRGKGEMSEEERLMLDNAYAMNQSFWNDIKLILKTIPALFQKENV</sequence>
<dbReference type="InterPro" id="IPR003362">
    <property type="entry name" value="Bact_transf"/>
</dbReference>
<organism evidence="4 5">
    <name type="scientific">Pedobacter agri</name>
    <dbReference type="NCBI Taxonomy" id="454586"/>
    <lineage>
        <taxon>Bacteria</taxon>
        <taxon>Pseudomonadati</taxon>
        <taxon>Bacteroidota</taxon>
        <taxon>Sphingobacteriia</taxon>
        <taxon>Sphingobacteriales</taxon>
        <taxon>Sphingobacteriaceae</taxon>
        <taxon>Pedobacter</taxon>
    </lineage>
</organism>
<comment type="similarity">
    <text evidence="1">Belongs to the bacterial sugar transferase family.</text>
</comment>
<comment type="caution">
    <text evidence="4">The sequence shown here is derived from an EMBL/GenBank/DDBJ whole genome shotgun (WGS) entry which is preliminary data.</text>
</comment>
<dbReference type="SUPFAM" id="SSF52172">
    <property type="entry name" value="CheY-like"/>
    <property type="match status" value="1"/>
</dbReference>
<keyword evidence="5" id="KW-1185">Reference proteome</keyword>
<evidence type="ECO:0000256" key="2">
    <source>
        <dbReference type="SAM" id="Phobius"/>
    </source>
</evidence>
<accession>A0A9X3I9T5</accession>
<dbReference type="GO" id="GO:0016780">
    <property type="term" value="F:phosphotransferase activity, for other substituted phosphate groups"/>
    <property type="evidence" value="ECO:0007669"/>
    <property type="project" value="TreeGrafter"/>
</dbReference>
<dbReference type="PANTHER" id="PTHR30576:SF0">
    <property type="entry name" value="UNDECAPRENYL-PHOSPHATE N-ACETYLGALACTOSAMINYL 1-PHOSPHATE TRANSFERASE-RELATED"/>
    <property type="match status" value="1"/>
</dbReference>
<evidence type="ECO:0000256" key="1">
    <source>
        <dbReference type="ARBA" id="ARBA00006464"/>
    </source>
</evidence>
<reference evidence="4" key="1">
    <citation type="submission" date="2022-11" db="EMBL/GenBank/DDBJ databases">
        <authorList>
            <person name="Graham C."/>
            <person name="Newman J.D."/>
        </authorList>
    </citation>
    <scope>NUCLEOTIDE SEQUENCE</scope>
    <source>
        <strain evidence="4">DSM 19486</strain>
    </source>
</reference>
<dbReference type="PANTHER" id="PTHR30576">
    <property type="entry name" value="COLANIC BIOSYNTHESIS UDP-GLUCOSE LIPID CARRIER TRANSFERASE"/>
    <property type="match status" value="1"/>
</dbReference>
<dbReference type="AlphaFoldDB" id="A0A9X3I9T5"/>
<keyword evidence="2" id="KW-1133">Transmembrane helix</keyword>
<protein>
    <submittedName>
        <fullName evidence="4">Sugar transferase</fullName>
    </submittedName>
</protein>
<name>A0A9X3I9T5_9SPHI</name>
<proteinExistence type="inferred from homology"/>
<feature type="domain" description="Bacterial sugar transferase" evidence="3">
    <location>
        <begin position="110"/>
        <end position="350"/>
    </location>
</feature>